<dbReference type="STRING" id="759272.G0S6V8"/>
<organism evidence="5">
    <name type="scientific">Chaetomium thermophilum (strain DSM 1495 / CBS 144.50 / IMI 039719)</name>
    <name type="common">Thermochaetoides thermophila</name>
    <dbReference type="NCBI Taxonomy" id="759272"/>
    <lineage>
        <taxon>Eukaryota</taxon>
        <taxon>Fungi</taxon>
        <taxon>Dikarya</taxon>
        <taxon>Ascomycota</taxon>
        <taxon>Pezizomycotina</taxon>
        <taxon>Sordariomycetes</taxon>
        <taxon>Sordariomycetidae</taxon>
        <taxon>Sordariales</taxon>
        <taxon>Chaetomiaceae</taxon>
        <taxon>Thermochaetoides</taxon>
    </lineage>
</organism>
<feature type="repeat" description="RCC1" evidence="2">
    <location>
        <begin position="2"/>
        <end position="61"/>
    </location>
</feature>
<dbReference type="RefSeq" id="XP_006693162.1">
    <property type="nucleotide sequence ID" value="XM_006693099.1"/>
</dbReference>
<dbReference type="PROSITE" id="PS50012">
    <property type="entry name" value="RCC1_3"/>
    <property type="match status" value="4"/>
</dbReference>
<dbReference type="Pfam" id="PF25390">
    <property type="entry name" value="WD40_RLD"/>
    <property type="match status" value="1"/>
</dbReference>
<evidence type="ECO:0000313" key="5">
    <source>
        <dbReference type="Proteomes" id="UP000008066"/>
    </source>
</evidence>
<dbReference type="PANTHER" id="PTHR22870">
    <property type="entry name" value="REGULATOR OF CHROMOSOME CONDENSATION"/>
    <property type="match status" value="1"/>
</dbReference>
<feature type="repeat" description="RCC1" evidence="2">
    <location>
        <begin position="281"/>
        <end position="318"/>
    </location>
</feature>
<dbReference type="Proteomes" id="UP000008066">
    <property type="component" value="Unassembled WGS sequence"/>
</dbReference>
<dbReference type="GeneID" id="18256742"/>
<gene>
    <name evidence="4" type="ORF">CTHT_0027040</name>
</gene>
<dbReference type="PANTHER" id="PTHR22870:SF466">
    <property type="entry name" value="ANKYRIN REPEAT-CONTAINING PROTEIN"/>
    <property type="match status" value="1"/>
</dbReference>
<feature type="repeat" description="RCC1" evidence="2">
    <location>
        <begin position="133"/>
        <end position="187"/>
    </location>
</feature>
<evidence type="ECO:0000256" key="1">
    <source>
        <dbReference type="ARBA" id="ARBA00022737"/>
    </source>
</evidence>
<reference evidence="4 5" key="1">
    <citation type="journal article" date="2011" name="Cell">
        <title>Insight into structure and assembly of the nuclear pore complex by utilizing the genome of a eukaryotic thermophile.</title>
        <authorList>
            <person name="Amlacher S."/>
            <person name="Sarges P."/>
            <person name="Flemming D."/>
            <person name="van Noort V."/>
            <person name="Kunze R."/>
            <person name="Devos D.P."/>
            <person name="Arumugam M."/>
            <person name="Bork P."/>
            <person name="Hurt E."/>
        </authorList>
    </citation>
    <scope>NUCLEOTIDE SEQUENCE [LARGE SCALE GENOMIC DNA]</scope>
    <source>
        <strain evidence="5">DSM 1495 / CBS 144.50 / IMI 039719</strain>
    </source>
</reference>
<dbReference type="KEGG" id="cthr:CTHT_0027040"/>
<name>G0S6V8_CHATD</name>
<dbReference type="SUPFAM" id="SSF50985">
    <property type="entry name" value="RCC1/BLIP-II"/>
    <property type="match status" value="1"/>
</dbReference>
<proteinExistence type="predicted"/>
<evidence type="ECO:0000256" key="2">
    <source>
        <dbReference type="PROSITE-ProRule" id="PRU00235"/>
    </source>
</evidence>
<evidence type="ECO:0000259" key="3">
    <source>
        <dbReference type="Pfam" id="PF25390"/>
    </source>
</evidence>
<dbReference type="OMA" id="GWGNCRK"/>
<dbReference type="InterPro" id="IPR009091">
    <property type="entry name" value="RCC1/BLIP-II"/>
</dbReference>
<keyword evidence="5" id="KW-1185">Reference proteome</keyword>
<keyword evidence="1" id="KW-0677">Repeat</keyword>
<accession>G0S6V8</accession>
<dbReference type="EMBL" id="GL988041">
    <property type="protein sequence ID" value="EGS20866.1"/>
    <property type="molecule type" value="Genomic_DNA"/>
</dbReference>
<dbReference type="Gene3D" id="2.130.10.30">
    <property type="entry name" value="Regulator of chromosome condensation 1/beta-lactamase-inhibitor protein II"/>
    <property type="match status" value="2"/>
</dbReference>
<feature type="repeat" description="RCC1" evidence="2">
    <location>
        <begin position="188"/>
        <end position="238"/>
    </location>
</feature>
<dbReference type="AlphaFoldDB" id="G0S6V8"/>
<sequence>MFLLQSFGSNGSGQLGIGHKNDVSTPQPVILPSSISGSTNPLHRPKRIVAGGNHTLLLLSSGELLWTGDATTGACGRINQDVNGDLRPEFRPVDLSPLPKRTKVNHVAATWAASVVVVSAEEGESIRAARGSTQVYSFGSGDKGELGLGPGLTQTIEPTLIPNFPPPGTQIVDLAACMGHVVAVLSTGEVWGWGQGRKGQLGSPVVAAVQSPRRIDGVNFKVVKAVCGREFTCLFGSSETGELMILGADKWGIRTQAPLNVKGWKEVGAGWGSVFVLKDDGTLLSWGRDDHGQLSRSGLGRVEHIAVGSEHTMALTDDGDLLAWGWGEHGNCGPIRQNTSGEKGQRNLIASKALHCEQGMEIGMISAGCATSWVSFEKKA</sequence>
<protein>
    <recommendedName>
        <fullName evidence="3">RCC1-like domain-containing protein</fullName>
    </recommendedName>
</protein>
<dbReference type="OrthoDB" id="5370059at2759"/>
<dbReference type="HOGENOM" id="CLU_005210_0_0_1"/>
<feature type="domain" description="RCC1-like" evidence="3">
    <location>
        <begin position="6"/>
        <end position="338"/>
    </location>
</feature>
<dbReference type="InterPro" id="IPR058923">
    <property type="entry name" value="RCC1-like_dom"/>
</dbReference>
<dbReference type="InterPro" id="IPR051210">
    <property type="entry name" value="Ub_ligase/GEF_domain"/>
</dbReference>
<dbReference type="eggNOG" id="KOG1426">
    <property type="taxonomic scope" value="Eukaryota"/>
</dbReference>
<dbReference type="InterPro" id="IPR000408">
    <property type="entry name" value="Reg_chr_condens"/>
</dbReference>
<dbReference type="PRINTS" id="PR00633">
    <property type="entry name" value="RCCNDNSATION"/>
</dbReference>
<evidence type="ECO:0000313" key="4">
    <source>
        <dbReference type="EMBL" id="EGS20866.1"/>
    </source>
</evidence>